<evidence type="ECO:0000256" key="8">
    <source>
        <dbReference type="ARBA" id="ARBA00023242"/>
    </source>
</evidence>
<organism evidence="9">
    <name type="scientific">Cyprideis torosa</name>
    <dbReference type="NCBI Taxonomy" id="163714"/>
    <lineage>
        <taxon>Eukaryota</taxon>
        <taxon>Metazoa</taxon>
        <taxon>Ecdysozoa</taxon>
        <taxon>Arthropoda</taxon>
        <taxon>Crustacea</taxon>
        <taxon>Oligostraca</taxon>
        <taxon>Ostracoda</taxon>
        <taxon>Podocopa</taxon>
        <taxon>Podocopida</taxon>
        <taxon>Cytherocopina</taxon>
        <taxon>Cytheroidea</taxon>
        <taxon>Cytherideidae</taxon>
        <taxon>Cyprideis</taxon>
    </lineage>
</organism>
<dbReference type="SUPFAM" id="SSF57667">
    <property type="entry name" value="beta-beta-alpha zinc fingers"/>
    <property type="match status" value="9"/>
</dbReference>
<dbReference type="InterPro" id="IPR036280">
    <property type="entry name" value="Multihaem_cyt_sf"/>
</dbReference>
<keyword evidence="7" id="KW-0804">Transcription</keyword>
<evidence type="ECO:0000256" key="1">
    <source>
        <dbReference type="ARBA" id="ARBA00004123"/>
    </source>
</evidence>
<protein>
    <submittedName>
        <fullName evidence="9">Uncharacterized protein</fullName>
    </submittedName>
</protein>
<dbReference type="GO" id="GO:0001227">
    <property type="term" value="F:DNA-binding transcription repressor activity, RNA polymerase II-specific"/>
    <property type="evidence" value="ECO:0007669"/>
    <property type="project" value="TreeGrafter"/>
</dbReference>
<keyword evidence="4" id="KW-0863">Zinc-finger</keyword>
<dbReference type="PROSITE" id="PS50157">
    <property type="entry name" value="ZINC_FINGER_C2H2_2"/>
    <property type="match status" value="16"/>
</dbReference>
<reference evidence="9" key="1">
    <citation type="submission" date="2020-11" db="EMBL/GenBank/DDBJ databases">
        <authorList>
            <person name="Tran Van P."/>
        </authorList>
    </citation>
    <scope>NUCLEOTIDE SEQUENCE</scope>
</reference>
<dbReference type="PANTHER" id="PTHR24399:SF70">
    <property type="entry name" value="C2H2-TYPE DOMAIN-CONTAINING PROTEIN"/>
    <property type="match status" value="1"/>
</dbReference>
<dbReference type="Pfam" id="PF00096">
    <property type="entry name" value="zf-C2H2"/>
    <property type="match status" value="12"/>
</dbReference>
<keyword evidence="5" id="KW-0862">Zinc</keyword>
<gene>
    <name evidence="9" type="ORF">CTOB1V02_LOCUS1832</name>
</gene>
<dbReference type="InterPro" id="IPR036236">
    <property type="entry name" value="Znf_C2H2_sf"/>
</dbReference>
<dbReference type="FunFam" id="3.30.160.60:FF:000145">
    <property type="entry name" value="Zinc finger protein 574"/>
    <property type="match status" value="1"/>
</dbReference>
<dbReference type="GO" id="GO:0008270">
    <property type="term" value="F:zinc ion binding"/>
    <property type="evidence" value="ECO:0007669"/>
    <property type="project" value="UniProtKB-KW"/>
</dbReference>
<proteinExistence type="predicted"/>
<sequence length="1000" mass="115857">MFAGRWSCLRCGKTYGAKFNLKHHLRYKCGVQPQFVCPVCGKEYVVGHAFAASEIFTFYGMVSIAGRWSCSIAGNLTMAGNKINRYLYCKCGVDSQCRCVICGENLTCPRCGRSYSRKPNLAHHMRYKCGVQPQFKCNLCGREYRNKSSLVVHTVSAHRLTCPRCGRSYSRRPNLNRHLNYECGVEPQFKCVKCHKAFKYRYGLEKHVALMCGMQSQPHLSCSRCGRHYSRRPNLNRHLKYECGVEPQFECFKCHKRFKRRYELRMHGGRKFIHKTPPLASLFGLAQGVGDGTKSEALCYAICDWSVERLQSLNVMFVDENFLIVRIWYLIGISVSPTATCIMTSVMAFILFLADDGSWMMDLVTRMWSCQRCGKQYKWRDSLKRHVRLECGVPPKFECNLCGRKFSQRSNMMSHRLLVHKYLRATNRIVGGAIAAENSTSGKSRYEDIFVGNAEFHHSLRFVCRRLTGFVCRRCGRTYKQSSSLVRHVRFECGVPPQFECDICRRKFFRKTEIPVGEGPFEVTGATPACMIAFLRQFSVEANLTPQEGAKVTLQTDASKRDKTSLVTHRALIHDYWLGEERKWRCPRCFRTYHRKDSLQRHLKNECGVEPKFECPICGKKFSQKANRKKHVLLSHKVQVDLFIFHVLNGAELKNTIYQAVNTHVALGYGGALPREPVFVGGEWKWPCLRCNRMYRNKRTVYTHIIYECGVEPKFACNLCDRKFAQKSNFKKHMVLLHGMTVYVEMAILTLHRIVPPVHALLLLGQIYSNGEWRWKCTRCPKTYRTRRSCLRHLDYECGVIPKFKCDICGKKFAQKSNVKKHMRVHGVFSFYLLIFLGSVFLNGEKRWKCPRCPKTYSTKWTCSRHIHLECGVEPKFGCRVCGRKFTQKYNLKTHEHMIPCVRMESGNGIVPIVPRPILIEGVFTAIYATSAVLVNGEWRWKCPNCPKSYANRGSLYSRHLRYECGVQPMFCCQWCNKTFAHKFTFKKHLLYIHKLEQPA</sequence>
<evidence type="ECO:0000256" key="3">
    <source>
        <dbReference type="ARBA" id="ARBA00022737"/>
    </source>
</evidence>
<dbReference type="EMBL" id="OB660265">
    <property type="protein sequence ID" value="CAD7223855.1"/>
    <property type="molecule type" value="Genomic_DNA"/>
</dbReference>
<dbReference type="PROSITE" id="PS00028">
    <property type="entry name" value="ZINC_FINGER_C2H2_1"/>
    <property type="match status" value="6"/>
</dbReference>
<keyword evidence="6" id="KW-0805">Transcription regulation</keyword>
<dbReference type="PANTHER" id="PTHR24399">
    <property type="entry name" value="ZINC FINGER AND BTB DOMAIN-CONTAINING"/>
    <property type="match status" value="1"/>
</dbReference>
<dbReference type="GO" id="GO:0005654">
    <property type="term" value="C:nucleoplasm"/>
    <property type="evidence" value="ECO:0007669"/>
    <property type="project" value="TreeGrafter"/>
</dbReference>
<dbReference type="OrthoDB" id="10004641at2759"/>
<evidence type="ECO:0000256" key="2">
    <source>
        <dbReference type="ARBA" id="ARBA00022723"/>
    </source>
</evidence>
<evidence type="ECO:0000256" key="5">
    <source>
        <dbReference type="ARBA" id="ARBA00022833"/>
    </source>
</evidence>
<keyword evidence="2" id="KW-0479">Metal-binding</keyword>
<keyword evidence="3" id="KW-0677">Repeat</keyword>
<evidence type="ECO:0000313" key="9">
    <source>
        <dbReference type="EMBL" id="CAD7223855.1"/>
    </source>
</evidence>
<dbReference type="SUPFAM" id="SSF48695">
    <property type="entry name" value="Multiheme cytochromes"/>
    <property type="match status" value="1"/>
</dbReference>
<keyword evidence="8" id="KW-0539">Nucleus</keyword>
<evidence type="ECO:0000256" key="6">
    <source>
        <dbReference type="ARBA" id="ARBA00023015"/>
    </source>
</evidence>
<name>A0A7R8W2Y9_9CRUS</name>
<evidence type="ECO:0000256" key="7">
    <source>
        <dbReference type="ARBA" id="ARBA00023163"/>
    </source>
</evidence>
<dbReference type="GO" id="GO:0000978">
    <property type="term" value="F:RNA polymerase II cis-regulatory region sequence-specific DNA binding"/>
    <property type="evidence" value="ECO:0007669"/>
    <property type="project" value="TreeGrafter"/>
</dbReference>
<comment type="subcellular location">
    <subcellularLocation>
        <location evidence="1">Nucleus</location>
    </subcellularLocation>
</comment>
<evidence type="ECO:0000256" key="4">
    <source>
        <dbReference type="ARBA" id="ARBA00022771"/>
    </source>
</evidence>
<dbReference type="Gene3D" id="3.30.160.60">
    <property type="entry name" value="Classic Zinc Finger"/>
    <property type="match status" value="11"/>
</dbReference>
<accession>A0A7R8W2Y9</accession>
<dbReference type="SMART" id="SM00355">
    <property type="entry name" value="ZnF_C2H2"/>
    <property type="match status" value="19"/>
</dbReference>
<dbReference type="InterPro" id="IPR013087">
    <property type="entry name" value="Znf_C2H2_type"/>
</dbReference>
<dbReference type="AlphaFoldDB" id="A0A7R8W2Y9"/>